<keyword evidence="4" id="KW-1185">Reference proteome</keyword>
<keyword evidence="1" id="KW-0472">Membrane</keyword>
<keyword evidence="1" id="KW-0812">Transmembrane</keyword>
<evidence type="ECO:0000313" key="3">
    <source>
        <dbReference type="EMBL" id="ALU12762.1"/>
    </source>
</evidence>
<evidence type="ECO:0000256" key="1">
    <source>
        <dbReference type="SAM" id="Phobius"/>
    </source>
</evidence>
<gene>
    <name evidence="3" type="ORF">EYM_07275</name>
</gene>
<keyword evidence="1" id="KW-1133">Transmembrane helix</keyword>
<feature type="transmembrane region" description="Helical" evidence="1">
    <location>
        <begin position="82"/>
        <end position="105"/>
    </location>
</feature>
<name>A0A0U3DYV3_9CREN</name>
<dbReference type="Pfam" id="PF18902">
    <property type="entry name" value="DUF5658"/>
    <property type="match status" value="1"/>
</dbReference>
<dbReference type="GeneID" id="30680827"/>
<dbReference type="EMBL" id="CP006867">
    <property type="protein sequence ID" value="ALU12762.1"/>
    <property type="molecule type" value="Genomic_DNA"/>
</dbReference>
<dbReference type="STRING" id="940295.EYM_07275"/>
<dbReference type="Proteomes" id="UP000060778">
    <property type="component" value="Chromosome"/>
</dbReference>
<proteinExistence type="predicted"/>
<evidence type="ECO:0000313" key="4">
    <source>
        <dbReference type="Proteomes" id="UP000060778"/>
    </source>
</evidence>
<feature type="transmembrane region" description="Helical" evidence="1">
    <location>
        <begin position="53"/>
        <end position="75"/>
    </location>
</feature>
<dbReference type="RefSeq" id="WP_075050416.1">
    <property type="nucleotide sequence ID" value="NZ_CP006867.1"/>
</dbReference>
<dbReference type="KEGG" id="iis:EYM_07275"/>
<dbReference type="AlphaFoldDB" id="A0A0U3DYV3"/>
<accession>A0A0U3DYV3</accession>
<protein>
    <recommendedName>
        <fullName evidence="2">DUF5658 domain-containing protein</fullName>
    </recommendedName>
</protein>
<organism evidence="3 4">
    <name type="scientific">Ignicoccus islandicus DSM 13165</name>
    <dbReference type="NCBI Taxonomy" id="940295"/>
    <lineage>
        <taxon>Archaea</taxon>
        <taxon>Thermoproteota</taxon>
        <taxon>Thermoprotei</taxon>
        <taxon>Desulfurococcales</taxon>
        <taxon>Desulfurococcaceae</taxon>
        <taxon>Ignicoccus</taxon>
    </lineage>
</organism>
<reference evidence="3 4" key="1">
    <citation type="submission" date="2013-11" db="EMBL/GenBank/DDBJ databases">
        <title>Comparative genomics of Ignicoccus.</title>
        <authorList>
            <person name="Podar M."/>
        </authorList>
    </citation>
    <scope>NUCLEOTIDE SEQUENCE [LARGE SCALE GENOMIC DNA]</scope>
    <source>
        <strain evidence="3 4">DSM 13165</strain>
    </source>
</reference>
<feature type="domain" description="DUF5658" evidence="2">
    <location>
        <begin position="17"/>
        <end position="98"/>
    </location>
</feature>
<evidence type="ECO:0000259" key="2">
    <source>
        <dbReference type="Pfam" id="PF18902"/>
    </source>
</evidence>
<sequence length="109" mass="12464">MISVVNLNRALLLSLIYFLLAISDYYTTRAVLESQKGHEANPIMNIVIENYGFNTVLLLQIFSWLLFTVVFIIYYEQIPMEVFFILLLMKALVVANNSINTWVIAGNGN</sequence>
<dbReference type="InterPro" id="IPR043717">
    <property type="entry name" value="DUF5658"/>
</dbReference>